<comment type="caution">
    <text evidence="3">The sequence shown here is derived from an EMBL/GenBank/DDBJ whole genome shotgun (WGS) entry which is preliminary data.</text>
</comment>
<evidence type="ECO:0000256" key="1">
    <source>
        <dbReference type="SAM" id="MobiDB-lite"/>
    </source>
</evidence>
<evidence type="ECO:0000259" key="2">
    <source>
        <dbReference type="Pfam" id="PF02470"/>
    </source>
</evidence>
<proteinExistence type="predicted"/>
<keyword evidence="4" id="KW-1185">Reference proteome</keyword>
<evidence type="ECO:0000313" key="3">
    <source>
        <dbReference type="EMBL" id="MDW5594360.1"/>
    </source>
</evidence>
<reference evidence="4" key="1">
    <citation type="submission" date="2023-07" db="EMBL/GenBank/DDBJ databases">
        <title>Conexibacter stalactiti sp. nov., isolated from stalactites in a lava cave and emended description of the genus Conexibacter.</title>
        <authorList>
            <person name="Lee S.D."/>
        </authorList>
    </citation>
    <scope>NUCLEOTIDE SEQUENCE [LARGE SCALE GENOMIC DNA]</scope>
    <source>
        <strain evidence="4">KCTC 39840</strain>
    </source>
</reference>
<protein>
    <submittedName>
        <fullName evidence="3">MlaD family protein</fullName>
    </submittedName>
</protein>
<name>A0ABU4HM89_9ACTN</name>
<dbReference type="InterPro" id="IPR003399">
    <property type="entry name" value="Mce/MlaD"/>
</dbReference>
<sequence>MSPARRDSRAVPPTRRRQWSRFRVGLIALIVLIVPVYLAFAKDIPFTNGYRVTAVFETSNNLRAGSPVRIAGVNVGKVKSVGRYKDTNLSQVTMEIDDAGLPLHRDATAKIRPRIFLEGNFFVDLKPGTPGSPDIPDGGTIPVAQTSTPVQLDQLLTALQSDSREDLQHVLSEYGTALNSKPTPEQDAELPPDVRGLTGAEAINRSYDNAGPALKGAAIVQDALLGEQPGDLARTIAGIARLARTLERREGQLQSLIVNFNLTASAFANQSGALSETLRLLPTTLATARDALNSFDRALPPVRAFAKEILPGVRQTAATVDAAFPWIEQTRALLGPDELQGLMAQLTPATRDLARLTDQSLELLPEIDDFAQCFDKVILPAGNVRLDDGALSTRRSDGSVVEAYKEFWYGLAGLTAAGQSFDGNGAFLRAAAGGGEYQVAPGYSKYLPGDRTGKTLIGTATERPLGTRPLYPSDPVMIRTTNPCKRAGVPDLNGPQAGPGAAPRSVVVPTPLPVVRDPPTPGTTTTPESTAPASIAATPSDDAAATASLGAQLLSRLNPLANGETR</sequence>
<feature type="compositionally biased region" description="Pro residues" evidence="1">
    <location>
        <begin position="510"/>
        <end position="521"/>
    </location>
</feature>
<feature type="region of interest" description="Disordered" evidence="1">
    <location>
        <begin position="485"/>
        <end position="543"/>
    </location>
</feature>
<dbReference type="RefSeq" id="WP_318596631.1">
    <property type="nucleotide sequence ID" value="NZ_JAWSTH010000016.1"/>
</dbReference>
<dbReference type="PANTHER" id="PTHR33371:SF4">
    <property type="entry name" value="INTERMEMBRANE PHOSPHOLIPID TRANSPORT SYSTEM BINDING PROTEIN MLAD"/>
    <property type="match status" value="1"/>
</dbReference>
<feature type="compositionally biased region" description="Low complexity" evidence="1">
    <location>
        <begin position="522"/>
        <end position="543"/>
    </location>
</feature>
<accession>A0ABU4HM89</accession>
<feature type="domain" description="Mce/MlaD" evidence="2">
    <location>
        <begin position="48"/>
        <end position="128"/>
    </location>
</feature>
<dbReference type="Proteomes" id="UP001284601">
    <property type="component" value="Unassembled WGS sequence"/>
</dbReference>
<gene>
    <name evidence="3" type="ORF">R7226_08435</name>
</gene>
<dbReference type="InterPro" id="IPR052336">
    <property type="entry name" value="MlaD_Phospholipid_Transporter"/>
</dbReference>
<dbReference type="EMBL" id="JAWSTH010000016">
    <property type="protein sequence ID" value="MDW5594360.1"/>
    <property type="molecule type" value="Genomic_DNA"/>
</dbReference>
<organism evidence="3 4">
    <name type="scientific">Conexibacter stalactiti</name>
    <dbReference type="NCBI Taxonomy" id="1940611"/>
    <lineage>
        <taxon>Bacteria</taxon>
        <taxon>Bacillati</taxon>
        <taxon>Actinomycetota</taxon>
        <taxon>Thermoleophilia</taxon>
        <taxon>Solirubrobacterales</taxon>
        <taxon>Conexibacteraceae</taxon>
        <taxon>Conexibacter</taxon>
    </lineage>
</organism>
<dbReference type="PANTHER" id="PTHR33371">
    <property type="entry name" value="INTERMEMBRANE PHOSPHOLIPID TRANSPORT SYSTEM BINDING PROTEIN MLAD-RELATED"/>
    <property type="match status" value="1"/>
</dbReference>
<reference evidence="3 4" key="2">
    <citation type="submission" date="2023-10" db="EMBL/GenBank/DDBJ databases">
        <authorList>
            <person name="Han X.F."/>
        </authorList>
    </citation>
    <scope>NUCLEOTIDE SEQUENCE [LARGE SCALE GENOMIC DNA]</scope>
    <source>
        <strain evidence="3 4">KCTC 39840</strain>
    </source>
</reference>
<dbReference type="Pfam" id="PF02470">
    <property type="entry name" value="MlaD"/>
    <property type="match status" value="1"/>
</dbReference>
<evidence type="ECO:0000313" key="4">
    <source>
        <dbReference type="Proteomes" id="UP001284601"/>
    </source>
</evidence>